<evidence type="ECO:0000313" key="2">
    <source>
        <dbReference type="Proteomes" id="UP000442619"/>
    </source>
</evidence>
<dbReference type="RefSeq" id="WP_154517823.1">
    <property type="nucleotide sequence ID" value="NZ_VUNM01000029.1"/>
</dbReference>
<protein>
    <submittedName>
        <fullName evidence="1">Uncharacterized protein</fullName>
    </submittedName>
</protein>
<dbReference type="AlphaFoldDB" id="A0A844FV70"/>
<keyword evidence="2" id="KW-1185">Reference proteome</keyword>
<reference evidence="1 2" key="1">
    <citation type="submission" date="2019-08" db="EMBL/GenBank/DDBJ databases">
        <title>In-depth cultivation of the pig gut microbiome towards novel bacterial diversity and tailored functional studies.</title>
        <authorList>
            <person name="Wylensek D."/>
            <person name="Hitch T.C.A."/>
            <person name="Clavel T."/>
        </authorList>
    </citation>
    <scope>NUCLEOTIDE SEQUENCE [LARGE SCALE GENOMIC DNA]</scope>
    <source>
        <strain evidence="1 2">CA-Schmier-601-WT-3</strain>
    </source>
</reference>
<sequence>MHDDLSREVIERNLIDIGFHHQQVDCLLEYYDDGDNNNIYQHLRKQRSQLLEDVHHRGVRTNSWTRNDGEE</sequence>
<organism evidence="1 2">
    <name type="scientific">Sharpea porci</name>
    <dbReference type="NCBI Taxonomy" id="2652286"/>
    <lineage>
        <taxon>Bacteria</taxon>
        <taxon>Bacillati</taxon>
        <taxon>Bacillota</taxon>
        <taxon>Erysipelotrichia</taxon>
        <taxon>Erysipelotrichales</taxon>
        <taxon>Coprobacillaceae</taxon>
        <taxon>Sharpea</taxon>
    </lineage>
</organism>
<proteinExistence type="predicted"/>
<name>A0A844FV70_9FIRM</name>
<dbReference type="EMBL" id="VUNM01000029">
    <property type="protein sequence ID" value="MST89918.1"/>
    <property type="molecule type" value="Genomic_DNA"/>
</dbReference>
<evidence type="ECO:0000313" key="1">
    <source>
        <dbReference type="EMBL" id="MST89918.1"/>
    </source>
</evidence>
<accession>A0A844FV70</accession>
<gene>
    <name evidence="1" type="ORF">FYJ79_10105</name>
</gene>
<dbReference type="Proteomes" id="UP000442619">
    <property type="component" value="Unassembled WGS sequence"/>
</dbReference>
<comment type="caution">
    <text evidence="1">The sequence shown here is derived from an EMBL/GenBank/DDBJ whole genome shotgun (WGS) entry which is preliminary data.</text>
</comment>